<name>A0A176WHH0_MARPO</name>
<protein>
    <recommendedName>
        <fullName evidence="2">PORR domain-containing protein</fullName>
    </recommendedName>
</protein>
<dbReference type="PANTHER" id="PTHR31476:SF4">
    <property type="entry name" value="PROTEIN WHAT'S THIS FACTOR 1 HOMOLOG, CHLOROPLASTIC"/>
    <property type="match status" value="1"/>
</dbReference>
<keyword evidence="4" id="KW-1185">Reference proteome</keyword>
<proteinExistence type="predicted"/>
<feature type="region of interest" description="Disordered" evidence="1">
    <location>
        <begin position="425"/>
        <end position="519"/>
    </location>
</feature>
<feature type="compositionally biased region" description="Acidic residues" evidence="1">
    <location>
        <begin position="437"/>
        <end position="472"/>
    </location>
</feature>
<dbReference type="EMBL" id="LVLJ01000808">
    <property type="protein sequence ID" value="OAE32529.1"/>
    <property type="molecule type" value="Genomic_DNA"/>
</dbReference>
<dbReference type="Proteomes" id="UP000077202">
    <property type="component" value="Unassembled WGS sequence"/>
</dbReference>
<dbReference type="SUPFAM" id="SSF48371">
    <property type="entry name" value="ARM repeat"/>
    <property type="match status" value="1"/>
</dbReference>
<sequence length="578" mass="66045">MALRTTLARALSSASLRYLSTTTCRSSPSCSPFVSPRMVRLARTHFFGNAQGLRYEIPQKLGWNPSRQMGARAKIKRRKDSTFDNIIQREKKLKIVSKIKEILVKQPGRTMTLLSLGKHRKSIGLTGRRRVIALLNRFPAVFEVYEEGCNLMCVRFTEEAERLYEEEEKIKEDLEVFLVEKLRKLVMMSIDKRLTLDKIAHIRKELGLPDDFKTSILPNYPQYFKVVETGDGPALELTFWDPLLAVSAAQRKAAAPVSEDEDADGFPRAPKIIIDGEEIRSTAVSSKRLNLPKGVQLSKKDRVVALKFQQIPYQSPYDDASTLDPASVEAEKRACAVVHELLSLTLEKKTLVDHLTHFKKDYKFSQRIRALLIRHPEMFYVSFKGQRDSVFLREAYRGSELIEKDPLVVAKERLAELVAVSRQSRMREQAALRADGTEIEEGDDDYEDDDDEDYESEDEDDEDDEEDDDNEDAEARESVDEGKTSRAPSKSQKRVPEERPATSRPRATVSSSRPRPVEVDEFLSNQNRVRERCESNHRLKIHRRRKLWVRSQPTKLACSAIPVYELGQASLLSTATKS</sequence>
<dbReference type="PANTHER" id="PTHR31476">
    <property type="entry name" value="PROTEIN WHAT'S THIS FACTOR 1 HOMOLOG, CHLOROPLASTIC"/>
    <property type="match status" value="1"/>
</dbReference>
<dbReference type="Pfam" id="PF11955">
    <property type="entry name" value="PORR"/>
    <property type="match status" value="1"/>
</dbReference>
<dbReference type="InterPro" id="IPR045040">
    <property type="entry name" value="PORR_fam"/>
</dbReference>
<reference evidence="3" key="1">
    <citation type="submission" date="2016-03" db="EMBL/GenBank/DDBJ databases">
        <title>Mechanisms controlling the formation of the plant cell surface in tip-growing cells are functionally conserved among land plants.</title>
        <authorList>
            <person name="Honkanen S."/>
            <person name="Jones V.A."/>
            <person name="Morieri G."/>
            <person name="Champion C."/>
            <person name="Hetherington A.J."/>
            <person name="Kelly S."/>
            <person name="Saint-Marcoux D."/>
            <person name="Proust H."/>
            <person name="Prescott H."/>
            <person name="Dolan L."/>
        </authorList>
    </citation>
    <scope>NUCLEOTIDE SEQUENCE [LARGE SCALE GENOMIC DNA]</scope>
    <source>
        <tissue evidence="3">Whole gametophyte</tissue>
    </source>
</reference>
<feature type="compositionally biased region" description="Basic and acidic residues" evidence="1">
    <location>
        <begin position="473"/>
        <end position="484"/>
    </location>
</feature>
<dbReference type="InterPro" id="IPR021099">
    <property type="entry name" value="PORR_domain"/>
</dbReference>
<gene>
    <name evidence="3" type="ORF">AXG93_3242s1520</name>
</gene>
<evidence type="ECO:0000259" key="2">
    <source>
        <dbReference type="Pfam" id="PF11955"/>
    </source>
</evidence>
<accession>A0A176WHH0</accession>
<evidence type="ECO:0000313" key="3">
    <source>
        <dbReference type="EMBL" id="OAE32529.1"/>
    </source>
</evidence>
<dbReference type="InterPro" id="IPR016024">
    <property type="entry name" value="ARM-type_fold"/>
</dbReference>
<evidence type="ECO:0000313" key="4">
    <source>
        <dbReference type="Proteomes" id="UP000077202"/>
    </source>
</evidence>
<evidence type="ECO:0000256" key="1">
    <source>
        <dbReference type="SAM" id="MobiDB-lite"/>
    </source>
</evidence>
<feature type="domain" description="PORR" evidence="2">
    <location>
        <begin position="79"/>
        <end position="422"/>
    </location>
</feature>
<comment type="caution">
    <text evidence="3">The sequence shown here is derived from an EMBL/GenBank/DDBJ whole genome shotgun (WGS) entry which is preliminary data.</text>
</comment>
<dbReference type="GO" id="GO:0003723">
    <property type="term" value="F:RNA binding"/>
    <property type="evidence" value="ECO:0007669"/>
    <property type="project" value="InterPro"/>
</dbReference>
<dbReference type="AlphaFoldDB" id="A0A176WHH0"/>
<organism evidence="3 4">
    <name type="scientific">Marchantia polymorpha subsp. ruderalis</name>
    <dbReference type="NCBI Taxonomy" id="1480154"/>
    <lineage>
        <taxon>Eukaryota</taxon>
        <taxon>Viridiplantae</taxon>
        <taxon>Streptophyta</taxon>
        <taxon>Embryophyta</taxon>
        <taxon>Marchantiophyta</taxon>
        <taxon>Marchantiopsida</taxon>
        <taxon>Marchantiidae</taxon>
        <taxon>Marchantiales</taxon>
        <taxon>Marchantiaceae</taxon>
        <taxon>Marchantia</taxon>
    </lineage>
</organism>